<dbReference type="InterPro" id="IPR027417">
    <property type="entry name" value="P-loop_NTPase"/>
</dbReference>
<dbReference type="PROSITE" id="PS51419">
    <property type="entry name" value="RAB"/>
    <property type="match status" value="1"/>
</dbReference>
<keyword evidence="1" id="KW-0547">Nucleotide-binding</keyword>
<dbReference type="Pfam" id="PF00071">
    <property type="entry name" value="Ras"/>
    <property type="match status" value="1"/>
</dbReference>
<gene>
    <name evidence="2" type="ORF">QSP1433_LOCUS8218</name>
</gene>
<dbReference type="SMART" id="SM00174">
    <property type="entry name" value="RHO"/>
    <property type="match status" value="1"/>
</dbReference>
<dbReference type="SMART" id="SM00173">
    <property type="entry name" value="RAS"/>
    <property type="match status" value="1"/>
</dbReference>
<dbReference type="InterPro" id="IPR001806">
    <property type="entry name" value="Small_GTPase"/>
</dbReference>
<name>A0A7S2RY27_9STRA</name>
<dbReference type="InterPro" id="IPR005225">
    <property type="entry name" value="Small_GTP-bd"/>
</dbReference>
<dbReference type="PRINTS" id="PR00449">
    <property type="entry name" value="RASTRNSFRMNG"/>
</dbReference>
<dbReference type="SMART" id="SM00175">
    <property type="entry name" value="RAB"/>
    <property type="match status" value="1"/>
</dbReference>
<accession>A0A7S2RY27</accession>
<dbReference type="PROSITE" id="PS51421">
    <property type="entry name" value="RAS"/>
    <property type="match status" value="1"/>
</dbReference>
<dbReference type="SMART" id="SM00176">
    <property type="entry name" value="RAN"/>
    <property type="match status" value="1"/>
</dbReference>
<dbReference type="GO" id="GO:0003924">
    <property type="term" value="F:GTPase activity"/>
    <property type="evidence" value="ECO:0007669"/>
    <property type="project" value="InterPro"/>
</dbReference>
<organism evidence="2">
    <name type="scientific">Mucochytrium quahogii</name>
    <dbReference type="NCBI Taxonomy" id="96639"/>
    <lineage>
        <taxon>Eukaryota</taxon>
        <taxon>Sar</taxon>
        <taxon>Stramenopiles</taxon>
        <taxon>Bigyra</taxon>
        <taxon>Labyrinthulomycetes</taxon>
        <taxon>Thraustochytrida</taxon>
        <taxon>Thraustochytriidae</taxon>
        <taxon>Mucochytrium</taxon>
    </lineage>
</organism>
<dbReference type="AlphaFoldDB" id="A0A7S2RY27"/>
<dbReference type="PANTHER" id="PTHR47978">
    <property type="match status" value="1"/>
</dbReference>
<evidence type="ECO:0000313" key="2">
    <source>
        <dbReference type="EMBL" id="CAD9683844.1"/>
    </source>
</evidence>
<evidence type="ECO:0000256" key="1">
    <source>
        <dbReference type="ARBA" id="ARBA00022741"/>
    </source>
</evidence>
<dbReference type="NCBIfam" id="TIGR00231">
    <property type="entry name" value="small_GTP"/>
    <property type="match status" value="1"/>
</dbReference>
<dbReference type="GO" id="GO:0005525">
    <property type="term" value="F:GTP binding"/>
    <property type="evidence" value="ECO:0007669"/>
    <property type="project" value="InterPro"/>
</dbReference>
<dbReference type="Gene3D" id="3.40.50.300">
    <property type="entry name" value="P-loop containing nucleotide triphosphate hydrolases"/>
    <property type="match status" value="1"/>
</dbReference>
<proteinExistence type="predicted"/>
<sequence>MEDVRKLILLGNGSVGKSSIVQRFTNDGFERIYKQTVGLDFFEKTIQPRDNVSVKLQLWDIGGQSISSDMLDKYIYAANIILLCYDVTDRNSFNDVQDWLRLARKHNNKALIYLVGNKNDLEHLRQVSKKQHKLFILENKLQGGFLGSANENDNIQNIFYNVAANARGIKLDKSQIPINVINIHLQDDPEQESGEDQRYEEHYKAKKSKKSCILM</sequence>
<protein>
    <submittedName>
        <fullName evidence="2">Uncharacterized protein</fullName>
    </submittedName>
</protein>
<reference evidence="2" key="1">
    <citation type="submission" date="2021-01" db="EMBL/GenBank/DDBJ databases">
        <authorList>
            <person name="Corre E."/>
            <person name="Pelletier E."/>
            <person name="Niang G."/>
            <person name="Scheremetjew M."/>
            <person name="Finn R."/>
            <person name="Kale V."/>
            <person name="Holt S."/>
            <person name="Cochrane G."/>
            <person name="Meng A."/>
            <person name="Brown T."/>
            <person name="Cohen L."/>
        </authorList>
    </citation>
    <scope>NUCLEOTIDE SEQUENCE</scope>
    <source>
        <strain evidence="2">NY070348D</strain>
    </source>
</reference>
<dbReference type="SUPFAM" id="SSF52540">
    <property type="entry name" value="P-loop containing nucleoside triphosphate hydrolases"/>
    <property type="match status" value="1"/>
</dbReference>
<dbReference type="EMBL" id="HBHK01013081">
    <property type="protein sequence ID" value="CAD9683844.1"/>
    <property type="molecule type" value="Transcribed_RNA"/>
</dbReference>
<dbReference type="FunFam" id="3.40.50.300:FF:001447">
    <property type="entry name" value="Ras-related protein Rab-1B"/>
    <property type="match status" value="1"/>
</dbReference>